<comment type="caution">
    <text evidence="1">The sequence shown here is derived from an EMBL/GenBank/DDBJ whole genome shotgun (WGS) entry which is preliminary data.</text>
</comment>
<protein>
    <submittedName>
        <fullName evidence="1">Uncharacterized protein</fullName>
    </submittedName>
</protein>
<accession>A0AAE1JVA6</accession>
<reference evidence="1" key="1">
    <citation type="submission" date="2023-10" db="EMBL/GenBank/DDBJ databases">
        <title>Chromosome-level genome of the transformable northern wattle, Acacia crassicarpa.</title>
        <authorList>
            <person name="Massaro I."/>
            <person name="Sinha N.R."/>
            <person name="Poethig S."/>
            <person name="Leichty A.R."/>
        </authorList>
    </citation>
    <scope>NUCLEOTIDE SEQUENCE</scope>
    <source>
        <strain evidence="1">Acra3RX</strain>
        <tissue evidence="1">Leaf</tissue>
    </source>
</reference>
<gene>
    <name evidence="1" type="ORF">QN277_007730</name>
</gene>
<name>A0AAE1JVA6_9FABA</name>
<dbReference type="Proteomes" id="UP001293593">
    <property type="component" value="Unassembled WGS sequence"/>
</dbReference>
<dbReference type="AlphaFoldDB" id="A0AAE1JVA6"/>
<organism evidence="1 2">
    <name type="scientific">Acacia crassicarpa</name>
    <name type="common">northern wattle</name>
    <dbReference type="NCBI Taxonomy" id="499986"/>
    <lineage>
        <taxon>Eukaryota</taxon>
        <taxon>Viridiplantae</taxon>
        <taxon>Streptophyta</taxon>
        <taxon>Embryophyta</taxon>
        <taxon>Tracheophyta</taxon>
        <taxon>Spermatophyta</taxon>
        <taxon>Magnoliopsida</taxon>
        <taxon>eudicotyledons</taxon>
        <taxon>Gunneridae</taxon>
        <taxon>Pentapetalae</taxon>
        <taxon>rosids</taxon>
        <taxon>fabids</taxon>
        <taxon>Fabales</taxon>
        <taxon>Fabaceae</taxon>
        <taxon>Caesalpinioideae</taxon>
        <taxon>mimosoid clade</taxon>
        <taxon>Acacieae</taxon>
        <taxon>Acacia</taxon>
    </lineage>
</organism>
<keyword evidence="2" id="KW-1185">Reference proteome</keyword>
<dbReference type="EMBL" id="JAWXYG010000012">
    <property type="protein sequence ID" value="KAK4258260.1"/>
    <property type="molecule type" value="Genomic_DNA"/>
</dbReference>
<evidence type="ECO:0000313" key="1">
    <source>
        <dbReference type="EMBL" id="KAK4258260.1"/>
    </source>
</evidence>
<dbReference type="PANTHER" id="PTHR31515">
    <property type="entry name" value="TRANSMEMBRANE PROTEIN-RELATED"/>
    <property type="match status" value="1"/>
</dbReference>
<dbReference type="PANTHER" id="PTHR31515:SF0">
    <property type="entry name" value="TRANSMEMBRANE PROTEIN"/>
    <property type="match status" value="1"/>
</dbReference>
<evidence type="ECO:0000313" key="2">
    <source>
        <dbReference type="Proteomes" id="UP001293593"/>
    </source>
</evidence>
<proteinExistence type="predicted"/>
<sequence length="163" mass="18626">MHRPEPIAIFIVDFVKVRMDPRNREIALDSLMYGKIPELTEDDITKQDYIYRYCCNGGGTSQIWMGAGSFVLSLADVDPNLMMEDGSMVWKNSDVVVVLKHQNGKIPLSYVSETQRRHAFRFGPFSNTSKISQILHDVLPWSTIYARVDSALGRRIRETSENI</sequence>